<reference evidence="1" key="1">
    <citation type="submission" date="2021-06" db="EMBL/GenBank/DDBJ databases">
        <authorList>
            <person name="Kallberg Y."/>
            <person name="Tangrot J."/>
            <person name="Rosling A."/>
        </authorList>
    </citation>
    <scope>NUCLEOTIDE SEQUENCE</scope>
    <source>
        <strain evidence="1">MA461A</strain>
    </source>
</reference>
<accession>A0ACA9RFZ7</accession>
<proteinExistence type="predicted"/>
<name>A0ACA9RFZ7_9GLOM</name>
<protein>
    <submittedName>
        <fullName evidence="1">10529_t:CDS:1</fullName>
    </submittedName>
</protein>
<keyword evidence="2" id="KW-1185">Reference proteome</keyword>
<dbReference type="Proteomes" id="UP000789920">
    <property type="component" value="Unassembled WGS sequence"/>
</dbReference>
<sequence length="121" mass="13731">SEGCTKESVKEKFLVEWDIGAYLVRIEDCEIELVLFVPIKMEERDLVTQAIFERDEYFSVGGKIVPECYNINIRPRMTVSTLTHLKILSNVLVSNKCPLKVSLVGIVPQFKDGEDAVIKVL</sequence>
<feature type="non-terminal residue" evidence="1">
    <location>
        <position position="1"/>
    </location>
</feature>
<evidence type="ECO:0000313" key="1">
    <source>
        <dbReference type="EMBL" id="CAG8791317.1"/>
    </source>
</evidence>
<evidence type="ECO:0000313" key="2">
    <source>
        <dbReference type="Proteomes" id="UP000789920"/>
    </source>
</evidence>
<gene>
    <name evidence="1" type="ORF">RPERSI_LOCUS19207</name>
</gene>
<dbReference type="EMBL" id="CAJVQC010052220">
    <property type="protein sequence ID" value="CAG8791317.1"/>
    <property type="molecule type" value="Genomic_DNA"/>
</dbReference>
<feature type="non-terminal residue" evidence="1">
    <location>
        <position position="121"/>
    </location>
</feature>
<comment type="caution">
    <text evidence="1">The sequence shown here is derived from an EMBL/GenBank/DDBJ whole genome shotgun (WGS) entry which is preliminary data.</text>
</comment>
<organism evidence="1 2">
    <name type="scientific">Racocetra persica</name>
    <dbReference type="NCBI Taxonomy" id="160502"/>
    <lineage>
        <taxon>Eukaryota</taxon>
        <taxon>Fungi</taxon>
        <taxon>Fungi incertae sedis</taxon>
        <taxon>Mucoromycota</taxon>
        <taxon>Glomeromycotina</taxon>
        <taxon>Glomeromycetes</taxon>
        <taxon>Diversisporales</taxon>
        <taxon>Gigasporaceae</taxon>
        <taxon>Racocetra</taxon>
    </lineage>
</organism>